<evidence type="ECO:0000256" key="7">
    <source>
        <dbReference type="SAM" id="Phobius"/>
    </source>
</evidence>
<evidence type="ECO:0000256" key="4">
    <source>
        <dbReference type="ARBA" id="ARBA00022989"/>
    </source>
</evidence>
<evidence type="ECO:0000313" key="8">
    <source>
        <dbReference type="EMBL" id="PIR06009.1"/>
    </source>
</evidence>
<dbReference type="GO" id="GO:0055085">
    <property type="term" value="P:transmembrane transport"/>
    <property type="evidence" value="ECO:0007669"/>
    <property type="project" value="InterPro"/>
</dbReference>
<dbReference type="PANTHER" id="PTHR30477:SF0">
    <property type="entry name" value="METAL TRANSPORT SYSTEM MEMBRANE PROTEIN TM_0125-RELATED"/>
    <property type="match status" value="1"/>
</dbReference>
<proteinExistence type="inferred from homology"/>
<gene>
    <name evidence="8" type="ORF">COV54_03515</name>
</gene>
<dbReference type="PANTHER" id="PTHR30477">
    <property type="entry name" value="ABC-TRANSPORTER METAL-BINDING PROTEIN"/>
    <property type="match status" value="1"/>
</dbReference>
<feature type="transmembrane region" description="Helical" evidence="7">
    <location>
        <begin position="225"/>
        <end position="244"/>
    </location>
</feature>
<evidence type="ECO:0000256" key="3">
    <source>
        <dbReference type="ARBA" id="ARBA00022692"/>
    </source>
</evidence>
<evidence type="ECO:0000256" key="6">
    <source>
        <dbReference type="RuleBase" id="RU003943"/>
    </source>
</evidence>
<evidence type="ECO:0000256" key="1">
    <source>
        <dbReference type="ARBA" id="ARBA00004141"/>
    </source>
</evidence>
<sequence length="274" mass="30147">MNFLEIFQYSFFTRALISGIFLAALLAILGIFVVIRRMSFFSDGVAHASLAGIALAVIFSLNPLLIAIISAVIFSLFIYFLEKKTNLSSDALIGLIFTTGMALGVVLISLKAGYQPDLMSFLFGNILAITQLDSQIMIIVSLLLLTLLIFIKNDLLLASLDRVGAYLKEIKISRLEIAFYVVLAVAIILGIKMLGIILVSALLLIPPSSAKLLSRSFKGFFWKSLLISELTIIFGLFFSFYFNWPTGATIVLTGAVIFFLILLLNKIGFSSKFK</sequence>
<dbReference type="InterPro" id="IPR001626">
    <property type="entry name" value="ABC_TroCD"/>
</dbReference>
<keyword evidence="3 6" id="KW-0812">Transmembrane</keyword>
<comment type="caution">
    <text evidence="8">The sequence shown here is derived from an EMBL/GenBank/DDBJ whole genome shotgun (WGS) entry which is preliminary data.</text>
</comment>
<keyword evidence="6" id="KW-0813">Transport</keyword>
<feature type="transmembrane region" description="Helical" evidence="7">
    <location>
        <begin position="250"/>
        <end position="269"/>
    </location>
</feature>
<comment type="similarity">
    <text evidence="2 6">Belongs to the ABC-3 integral membrane protein family.</text>
</comment>
<evidence type="ECO:0000256" key="2">
    <source>
        <dbReference type="ARBA" id="ARBA00008034"/>
    </source>
</evidence>
<dbReference type="Gene3D" id="1.10.3470.10">
    <property type="entry name" value="ABC transporter involved in vitamin B12 uptake, BtuC"/>
    <property type="match status" value="1"/>
</dbReference>
<feature type="transmembrane region" description="Helical" evidence="7">
    <location>
        <begin position="47"/>
        <end position="80"/>
    </location>
</feature>
<evidence type="ECO:0000256" key="5">
    <source>
        <dbReference type="ARBA" id="ARBA00023136"/>
    </source>
</evidence>
<feature type="transmembrane region" description="Helical" evidence="7">
    <location>
        <begin position="177"/>
        <end position="205"/>
    </location>
</feature>
<comment type="subcellular location">
    <subcellularLocation>
        <location evidence="6">Cell membrane</location>
        <topology evidence="6">Multi-pass membrane protein</topology>
    </subcellularLocation>
    <subcellularLocation>
        <location evidence="1">Membrane</location>
        <topology evidence="1">Multi-pass membrane protein</topology>
    </subcellularLocation>
</comment>
<dbReference type="GO" id="GO:0043190">
    <property type="term" value="C:ATP-binding cassette (ABC) transporter complex"/>
    <property type="evidence" value="ECO:0007669"/>
    <property type="project" value="InterPro"/>
</dbReference>
<dbReference type="Pfam" id="PF00950">
    <property type="entry name" value="ABC-3"/>
    <property type="match status" value="1"/>
</dbReference>
<name>A0A2H0NAS9_9BACT</name>
<keyword evidence="5 7" id="KW-0472">Membrane</keyword>
<reference evidence="8 9" key="1">
    <citation type="submission" date="2017-09" db="EMBL/GenBank/DDBJ databases">
        <title>Depth-based differentiation of microbial function through sediment-hosted aquifers and enrichment of novel symbionts in the deep terrestrial subsurface.</title>
        <authorList>
            <person name="Probst A.J."/>
            <person name="Ladd B."/>
            <person name="Jarett J.K."/>
            <person name="Geller-Mcgrath D.E."/>
            <person name="Sieber C.M."/>
            <person name="Emerson J.B."/>
            <person name="Anantharaman K."/>
            <person name="Thomas B.C."/>
            <person name="Malmstrom R."/>
            <person name="Stieglmeier M."/>
            <person name="Klingl A."/>
            <person name="Woyke T."/>
            <person name="Ryan C.M."/>
            <person name="Banfield J.F."/>
        </authorList>
    </citation>
    <scope>NUCLEOTIDE SEQUENCE [LARGE SCALE GENOMIC DNA]</scope>
    <source>
        <strain evidence="8">CG11_big_fil_rev_8_21_14_0_20_38_23</strain>
    </source>
</reference>
<dbReference type="InterPro" id="IPR037294">
    <property type="entry name" value="ABC_BtuC-like"/>
</dbReference>
<dbReference type="SUPFAM" id="SSF81345">
    <property type="entry name" value="ABC transporter involved in vitamin B12 uptake, BtuC"/>
    <property type="match status" value="1"/>
</dbReference>
<organism evidence="8 9">
    <name type="scientific">Candidatus Jorgensenbacteria bacterium CG11_big_fil_rev_8_21_14_0_20_38_23</name>
    <dbReference type="NCBI Taxonomy" id="1974594"/>
    <lineage>
        <taxon>Bacteria</taxon>
        <taxon>Candidatus Joergenseniibacteriota</taxon>
    </lineage>
</organism>
<feature type="transmembrane region" description="Helical" evidence="7">
    <location>
        <begin position="92"/>
        <end position="110"/>
    </location>
</feature>
<protein>
    <submittedName>
        <fullName evidence="8">Manganese transporter</fullName>
    </submittedName>
</protein>
<dbReference type="AlphaFoldDB" id="A0A2H0NAS9"/>
<dbReference type="GO" id="GO:0010043">
    <property type="term" value="P:response to zinc ion"/>
    <property type="evidence" value="ECO:0007669"/>
    <property type="project" value="TreeGrafter"/>
</dbReference>
<accession>A0A2H0NAS9</accession>
<dbReference type="Proteomes" id="UP000228867">
    <property type="component" value="Unassembled WGS sequence"/>
</dbReference>
<keyword evidence="4 7" id="KW-1133">Transmembrane helix</keyword>
<evidence type="ECO:0000313" key="9">
    <source>
        <dbReference type="Proteomes" id="UP000228867"/>
    </source>
</evidence>
<feature type="transmembrane region" description="Helical" evidence="7">
    <location>
        <begin position="122"/>
        <end position="151"/>
    </location>
</feature>
<dbReference type="EMBL" id="PCWR01000070">
    <property type="protein sequence ID" value="PIR06009.1"/>
    <property type="molecule type" value="Genomic_DNA"/>
</dbReference>
<feature type="transmembrane region" description="Helical" evidence="7">
    <location>
        <begin position="12"/>
        <end position="35"/>
    </location>
</feature>